<reference evidence="2 3" key="1">
    <citation type="submission" date="2019-01" db="EMBL/GenBank/DDBJ databases">
        <title>Genome sequencing of strain 2JSPR-7.</title>
        <authorList>
            <person name="Heo J."/>
            <person name="Kim S.-J."/>
            <person name="Kim J.-S."/>
            <person name="Hong S.-B."/>
            <person name="Kwon S.-W."/>
        </authorList>
    </citation>
    <scope>NUCLEOTIDE SEQUENCE [LARGE SCALE GENOMIC DNA]</scope>
    <source>
        <strain evidence="2 3">2JSPR-7</strain>
    </source>
</reference>
<dbReference type="Gene3D" id="1.10.10.10">
    <property type="entry name" value="Winged helix-like DNA-binding domain superfamily/Winged helix DNA-binding domain"/>
    <property type="match status" value="1"/>
</dbReference>
<gene>
    <name evidence="2" type="ORF">ET495_12575</name>
</gene>
<dbReference type="OrthoDB" id="5146719at2"/>
<evidence type="ECO:0000313" key="3">
    <source>
        <dbReference type="Proteomes" id="UP000291758"/>
    </source>
</evidence>
<dbReference type="RefSeq" id="WP_129205087.1">
    <property type="nucleotide sequence ID" value="NZ_CP035495.1"/>
</dbReference>
<protein>
    <recommendedName>
        <fullName evidence="1">Putative zinc-finger domain-containing protein</fullName>
    </recommendedName>
</protein>
<evidence type="ECO:0000259" key="1">
    <source>
        <dbReference type="Pfam" id="PF13490"/>
    </source>
</evidence>
<dbReference type="InterPro" id="IPR036388">
    <property type="entry name" value="WH-like_DNA-bd_sf"/>
</dbReference>
<dbReference type="KEGG" id="xyl:ET495_12575"/>
<dbReference type="Pfam" id="PF13490">
    <property type="entry name" value="zf-HC2"/>
    <property type="match status" value="1"/>
</dbReference>
<organism evidence="2 3">
    <name type="scientific">Xylanimonas allomyrinae</name>
    <dbReference type="NCBI Taxonomy" id="2509459"/>
    <lineage>
        <taxon>Bacteria</taxon>
        <taxon>Bacillati</taxon>
        <taxon>Actinomycetota</taxon>
        <taxon>Actinomycetes</taxon>
        <taxon>Micrococcales</taxon>
        <taxon>Promicromonosporaceae</taxon>
        <taxon>Xylanimonas</taxon>
    </lineage>
</organism>
<sequence>MTISRDGAYTIGEALAAMRALAHGRAPGEDGTADPDVVRAALAGLGHDDQLVLWLRHVEVADDSTIADSLGVAPDEAQRRLRGAERALRSSFADVHARAAAHASGACAATRASLAEYVRHRVPSGRRRVLEEHLFGCQECMRAFVDVRQSGWAVRDAAAALLAGGAGLTAAGPIVAGPAGRRRRADRPRCSLRAVRGCGRCGRHAEAAGPAARPTV</sequence>
<keyword evidence="3" id="KW-1185">Reference proteome</keyword>
<dbReference type="AlphaFoldDB" id="A0A4P6EU33"/>
<feature type="domain" description="Putative zinc-finger" evidence="1">
    <location>
        <begin position="107"/>
        <end position="140"/>
    </location>
</feature>
<proteinExistence type="predicted"/>
<evidence type="ECO:0000313" key="2">
    <source>
        <dbReference type="EMBL" id="QAY63927.1"/>
    </source>
</evidence>
<dbReference type="EMBL" id="CP035495">
    <property type="protein sequence ID" value="QAY63927.1"/>
    <property type="molecule type" value="Genomic_DNA"/>
</dbReference>
<name>A0A4P6EU33_9MICO</name>
<accession>A0A4P6EU33</accession>
<dbReference type="Proteomes" id="UP000291758">
    <property type="component" value="Chromosome"/>
</dbReference>
<dbReference type="InterPro" id="IPR027383">
    <property type="entry name" value="Znf_put"/>
</dbReference>